<feature type="compositionally biased region" description="Basic and acidic residues" evidence="1">
    <location>
        <begin position="69"/>
        <end position="89"/>
    </location>
</feature>
<proteinExistence type="predicted"/>
<protein>
    <submittedName>
        <fullName evidence="2">Uncharacterized protein</fullName>
    </submittedName>
</protein>
<dbReference type="AlphaFoldDB" id="A0A9N8HXZ5"/>
<comment type="caution">
    <text evidence="2">The sequence shown here is derived from an EMBL/GenBank/DDBJ whole genome shotgun (WGS) entry which is preliminary data.</text>
</comment>
<evidence type="ECO:0000313" key="3">
    <source>
        <dbReference type="Proteomes" id="UP001153069"/>
    </source>
</evidence>
<dbReference type="EMBL" id="CAICTM010003480">
    <property type="protein sequence ID" value="CAB9531383.1"/>
    <property type="molecule type" value="Genomic_DNA"/>
</dbReference>
<keyword evidence="3" id="KW-1185">Reference proteome</keyword>
<organism evidence="2 3">
    <name type="scientific">Seminavis robusta</name>
    <dbReference type="NCBI Taxonomy" id="568900"/>
    <lineage>
        <taxon>Eukaryota</taxon>
        <taxon>Sar</taxon>
        <taxon>Stramenopiles</taxon>
        <taxon>Ochrophyta</taxon>
        <taxon>Bacillariophyta</taxon>
        <taxon>Bacillariophyceae</taxon>
        <taxon>Bacillariophycidae</taxon>
        <taxon>Naviculales</taxon>
        <taxon>Naviculaceae</taxon>
        <taxon>Seminavis</taxon>
    </lineage>
</organism>
<reference evidence="2" key="1">
    <citation type="submission" date="2020-06" db="EMBL/GenBank/DDBJ databases">
        <authorList>
            <consortium name="Plant Systems Biology data submission"/>
        </authorList>
    </citation>
    <scope>NUCLEOTIDE SEQUENCE</scope>
    <source>
        <strain evidence="2">D6</strain>
    </source>
</reference>
<feature type="region of interest" description="Disordered" evidence="1">
    <location>
        <begin position="54"/>
        <end position="89"/>
    </location>
</feature>
<sequence length="258" mass="28935">MTSPNKENHGGINWSAIMQSDWEHDLKVIEQFGKGEFEVEPDVPLSQKHSVAAALKKEKEESDDEGEFEFGKEPAVEEGKGGKKELKPRTPTDYGFKVVRLTDLVPDGFPHYPNGSPSFPHGDDSPVYPNHPDVNEYAAADPTIRRTNSPHKPTVLDYKKKESEPLESRTCGYCFQAPCYMLQDMMGGSLLMTGDMMKDEGYDNNKIRKALYGEASRMINGRLGPGKRMKLPVCVEGEIKDCYPRNKNDPAYVGYKPN</sequence>
<evidence type="ECO:0000256" key="1">
    <source>
        <dbReference type="SAM" id="MobiDB-lite"/>
    </source>
</evidence>
<name>A0A9N8HXZ5_9STRA</name>
<accession>A0A9N8HXZ5</accession>
<gene>
    <name evidence="2" type="ORF">SEMRO_3482_G348490.1</name>
</gene>
<evidence type="ECO:0000313" key="2">
    <source>
        <dbReference type="EMBL" id="CAB9531383.1"/>
    </source>
</evidence>
<dbReference type="Proteomes" id="UP001153069">
    <property type="component" value="Unassembled WGS sequence"/>
</dbReference>